<protein>
    <submittedName>
        <fullName evidence="1">Uncharacterized protein</fullName>
    </submittedName>
</protein>
<reference evidence="1" key="2">
    <citation type="submission" date="2025-09" db="UniProtKB">
        <authorList>
            <consortium name="EnsemblPlants"/>
        </authorList>
    </citation>
    <scope>IDENTIFICATION</scope>
</reference>
<name>A0ACD5WQU5_AVESA</name>
<evidence type="ECO:0000313" key="1">
    <source>
        <dbReference type="EnsemblPlants" id="AVESA.00010b.r2.4CG1250410.1.CDS"/>
    </source>
</evidence>
<reference evidence="1" key="1">
    <citation type="submission" date="2021-05" db="EMBL/GenBank/DDBJ databases">
        <authorList>
            <person name="Scholz U."/>
            <person name="Mascher M."/>
            <person name="Fiebig A."/>
        </authorList>
    </citation>
    <scope>NUCLEOTIDE SEQUENCE [LARGE SCALE GENOMIC DNA]</scope>
</reference>
<organism evidence="1 2">
    <name type="scientific">Avena sativa</name>
    <name type="common">Oat</name>
    <dbReference type="NCBI Taxonomy" id="4498"/>
    <lineage>
        <taxon>Eukaryota</taxon>
        <taxon>Viridiplantae</taxon>
        <taxon>Streptophyta</taxon>
        <taxon>Embryophyta</taxon>
        <taxon>Tracheophyta</taxon>
        <taxon>Spermatophyta</taxon>
        <taxon>Magnoliopsida</taxon>
        <taxon>Liliopsida</taxon>
        <taxon>Poales</taxon>
        <taxon>Poaceae</taxon>
        <taxon>BOP clade</taxon>
        <taxon>Pooideae</taxon>
        <taxon>Poodae</taxon>
        <taxon>Poeae</taxon>
        <taxon>Poeae Chloroplast Group 1 (Aveneae type)</taxon>
        <taxon>Aveninae</taxon>
        <taxon>Avena</taxon>
    </lineage>
</organism>
<accession>A0ACD5WQU5</accession>
<evidence type="ECO:0000313" key="2">
    <source>
        <dbReference type="Proteomes" id="UP001732700"/>
    </source>
</evidence>
<proteinExistence type="predicted"/>
<dbReference type="EnsemblPlants" id="AVESA.00010b.r2.4CG1250410.1">
    <property type="protein sequence ID" value="AVESA.00010b.r2.4CG1250410.1.CDS"/>
    <property type="gene ID" value="AVESA.00010b.r2.4CG1250410"/>
</dbReference>
<keyword evidence="2" id="KW-1185">Reference proteome</keyword>
<dbReference type="Proteomes" id="UP001732700">
    <property type="component" value="Chromosome 4C"/>
</dbReference>
<sequence>MNRCPSSPAPATPLDDEDLLREIFLRLPPRPSSLPRASLVCKCWRRILSNQRFLRRFCKHHQKPLLLGFFEKIQDQPPILTPLLDPPDRIPVARFALPHKRSSYNYKSWHFMGGRHGMAVLVHSRRRKILVWDPLTNQHKCVRFPPGLLDDKHYIFWIWHAAVICTDAEDGHVHGDCFSSPFKSVLVWGFGQMQAFSCLYESASGVWEDIVSIPFTDMLYQIGSPILVGNALCWLLREGDVAAFDFQRNNIDVIVKPADAHIAPYRSAQLLRTGDGEFGLAVLSELTIKLWERKSNCDGVVKWLLPHKTIHLDLFPCPMRAMSNQVLIVGYGEESNVIILSTTIGNFMLQLDSTQITHIVKRDTMCYNTFYPYTSFYTAGLREEDSRRSIPSWLNCFGHSKFNGGPERSNQWST</sequence>